<name>A0A3D9I1R6_9BACL</name>
<dbReference type="EMBL" id="QRDY01000016">
    <property type="protein sequence ID" value="RED55684.1"/>
    <property type="molecule type" value="Genomic_DNA"/>
</dbReference>
<evidence type="ECO:0000313" key="7">
    <source>
        <dbReference type="Proteomes" id="UP000256869"/>
    </source>
</evidence>
<dbReference type="PROSITE" id="PS50977">
    <property type="entry name" value="HTH_TETR_2"/>
    <property type="match status" value="1"/>
</dbReference>
<keyword evidence="3" id="KW-0804">Transcription</keyword>
<keyword evidence="7" id="KW-1185">Reference proteome</keyword>
<evidence type="ECO:0000256" key="4">
    <source>
        <dbReference type="PROSITE-ProRule" id="PRU00335"/>
    </source>
</evidence>
<dbReference type="InterPro" id="IPR001647">
    <property type="entry name" value="HTH_TetR"/>
</dbReference>
<dbReference type="GO" id="GO:0003700">
    <property type="term" value="F:DNA-binding transcription factor activity"/>
    <property type="evidence" value="ECO:0007669"/>
    <property type="project" value="TreeGrafter"/>
</dbReference>
<reference evidence="6 7" key="1">
    <citation type="submission" date="2018-07" db="EMBL/GenBank/DDBJ databases">
        <title>Genomic Encyclopedia of Type Strains, Phase III (KMG-III): the genomes of soil and plant-associated and newly described type strains.</title>
        <authorList>
            <person name="Whitman W."/>
        </authorList>
    </citation>
    <scope>NUCLEOTIDE SEQUENCE [LARGE SCALE GENOMIC DNA]</scope>
    <source>
        <strain evidence="6 7">CECT 8236</strain>
    </source>
</reference>
<evidence type="ECO:0000256" key="1">
    <source>
        <dbReference type="ARBA" id="ARBA00023015"/>
    </source>
</evidence>
<dbReference type="InterPro" id="IPR050109">
    <property type="entry name" value="HTH-type_TetR-like_transc_reg"/>
</dbReference>
<dbReference type="PANTHER" id="PTHR30055">
    <property type="entry name" value="HTH-TYPE TRANSCRIPTIONAL REGULATOR RUTR"/>
    <property type="match status" value="1"/>
</dbReference>
<evidence type="ECO:0000313" key="6">
    <source>
        <dbReference type="EMBL" id="RED55684.1"/>
    </source>
</evidence>
<dbReference type="SUPFAM" id="SSF46689">
    <property type="entry name" value="Homeodomain-like"/>
    <property type="match status" value="1"/>
</dbReference>
<dbReference type="AlphaFoldDB" id="A0A3D9I1R6"/>
<evidence type="ECO:0000259" key="5">
    <source>
        <dbReference type="PROSITE" id="PS50977"/>
    </source>
</evidence>
<dbReference type="RefSeq" id="WP_245987810.1">
    <property type="nucleotide sequence ID" value="NZ_QRDY01000016.1"/>
</dbReference>
<dbReference type="InterPro" id="IPR009057">
    <property type="entry name" value="Homeodomain-like_sf"/>
</dbReference>
<keyword evidence="1" id="KW-0805">Transcription regulation</keyword>
<accession>A0A3D9I1R6</accession>
<sequence>MQVLKDDIRQTILRASRDEFAQYGYRGASVKRIADKVGISVGNLYRYYKGKEALFDSIAAPLVHELEGLINAHENRSQDNGSSIFDGVVHALTAIVEEFRIPLLILIDGAIGTRYEDAVRKIHQAMANNIASHLSEYNRKQGREEFEEEAAWPISVAFMQGYFEIIRRNEDPEDCRRMVRQYVSFWYQGLRVFV</sequence>
<organism evidence="6 7">
    <name type="scientific">Cohnella lupini</name>
    <dbReference type="NCBI Taxonomy" id="1294267"/>
    <lineage>
        <taxon>Bacteria</taxon>
        <taxon>Bacillati</taxon>
        <taxon>Bacillota</taxon>
        <taxon>Bacilli</taxon>
        <taxon>Bacillales</taxon>
        <taxon>Paenibacillaceae</taxon>
        <taxon>Cohnella</taxon>
    </lineage>
</organism>
<feature type="DNA-binding region" description="H-T-H motif" evidence="4">
    <location>
        <begin position="29"/>
        <end position="48"/>
    </location>
</feature>
<keyword evidence="2 4" id="KW-0238">DNA-binding</keyword>
<comment type="caution">
    <text evidence="6">The sequence shown here is derived from an EMBL/GenBank/DDBJ whole genome shotgun (WGS) entry which is preliminary data.</text>
</comment>
<dbReference type="Pfam" id="PF00440">
    <property type="entry name" value="TetR_N"/>
    <property type="match status" value="1"/>
</dbReference>
<dbReference type="Gene3D" id="1.10.357.10">
    <property type="entry name" value="Tetracycline Repressor, domain 2"/>
    <property type="match status" value="1"/>
</dbReference>
<dbReference type="PRINTS" id="PR00455">
    <property type="entry name" value="HTHTETR"/>
</dbReference>
<gene>
    <name evidence="6" type="ORF">DFP95_11610</name>
</gene>
<proteinExistence type="predicted"/>
<dbReference type="GO" id="GO:0000976">
    <property type="term" value="F:transcription cis-regulatory region binding"/>
    <property type="evidence" value="ECO:0007669"/>
    <property type="project" value="TreeGrafter"/>
</dbReference>
<dbReference type="Proteomes" id="UP000256869">
    <property type="component" value="Unassembled WGS sequence"/>
</dbReference>
<evidence type="ECO:0000256" key="3">
    <source>
        <dbReference type="ARBA" id="ARBA00023163"/>
    </source>
</evidence>
<feature type="domain" description="HTH tetR-type" evidence="5">
    <location>
        <begin position="6"/>
        <end position="66"/>
    </location>
</feature>
<protein>
    <submittedName>
        <fullName evidence="6">TetR family transcriptional regulator</fullName>
    </submittedName>
</protein>
<evidence type="ECO:0000256" key="2">
    <source>
        <dbReference type="ARBA" id="ARBA00023125"/>
    </source>
</evidence>
<dbReference type="PANTHER" id="PTHR30055:SF234">
    <property type="entry name" value="HTH-TYPE TRANSCRIPTIONAL REGULATOR BETI"/>
    <property type="match status" value="1"/>
</dbReference>